<evidence type="ECO:0000259" key="4">
    <source>
        <dbReference type="PROSITE" id="PS51000"/>
    </source>
</evidence>
<dbReference type="InterPro" id="IPR036388">
    <property type="entry name" value="WH-like_DNA-bd_sf"/>
</dbReference>
<dbReference type="Pfam" id="PF08220">
    <property type="entry name" value="HTH_DeoR"/>
    <property type="match status" value="1"/>
</dbReference>
<dbReference type="InterPro" id="IPR018356">
    <property type="entry name" value="Tscrpt_reg_HTH_DeoR_CS"/>
</dbReference>
<protein>
    <submittedName>
        <fullName evidence="5">LacI family DNA-binding transcriptional regulator</fullName>
    </submittedName>
</protein>
<keyword evidence="6" id="KW-1185">Reference proteome</keyword>
<accession>A0ABV9AK59</accession>
<evidence type="ECO:0000256" key="1">
    <source>
        <dbReference type="ARBA" id="ARBA00023015"/>
    </source>
</evidence>
<reference evidence="6" key="1">
    <citation type="journal article" date="2019" name="Int. J. Syst. Evol. Microbiol.">
        <title>The Global Catalogue of Microorganisms (GCM) 10K type strain sequencing project: providing services to taxonomists for standard genome sequencing and annotation.</title>
        <authorList>
            <consortium name="The Broad Institute Genomics Platform"/>
            <consortium name="The Broad Institute Genome Sequencing Center for Infectious Disease"/>
            <person name="Wu L."/>
            <person name="Ma J."/>
        </authorList>
    </citation>
    <scope>NUCLEOTIDE SEQUENCE [LARGE SCALE GENOMIC DNA]</scope>
    <source>
        <strain evidence="6">CGMCC 4.7177</strain>
    </source>
</reference>
<comment type="caution">
    <text evidence="5">The sequence shown here is derived from an EMBL/GenBank/DDBJ whole genome shotgun (WGS) entry which is preliminary data.</text>
</comment>
<dbReference type="Pfam" id="PF13377">
    <property type="entry name" value="Peripla_BP_3"/>
    <property type="match status" value="1"/>
</dbReference>
<dbReference type="Gene3D" id="3.40.50.2300">
    <property type="match status" value="2"/>
</dbReference>
<evidence type="ECO:0000256" key="3">
    <source>
        <dbReference type="ARBA" id="ARBA00023163"/>
    </source>
</evidence>
<dbReference type="Gene3D" id="1.10.10.10">
    <property type="entry name" value="Winged helix-like DNA-binding domain superfamily/Winged helix DNA-binding domain"/>
    <property type="match status" value="1"/>
</dbReference>
<dbReference type="PANTHER" id="PTHR30146:SF155">
    <property type="entry name" value="ALANINE RACEMASE"/>
    <property type="match status" value="1"/>
</dbReference>
<evidence type="ECO:0000313" key="6">
    <source>
        <dbReference type="Proteomes" id="UP001595839"/>
    </source>
</evidence>
<dbReference type="EMBL" id="JBHSFK010000004">
    <property type="protein sequence ID" value="MFC4499471.1"/>
    <property type="molecule type" value="Genomic_DNA"/>
</dbReference>
<dbReference type="InterPro" id="IPR046335">
    <property type="entry name" value="LacI/GalR-like_sensor"/>
</dbReference>
<keyword evidence="3" id="KW-0804">Transcription</keyword>
<dbReference type="SUPFAM" id="SSF53822">
    <property type="entry name" value="Periplasmic binding protein-like I"/>
    <property type="match status" value="1"/>
</dbReference>
<sequence>MRESAQQRQARIAELVRARGVARIADLADELAVSVVTVRRDVEDLAHRGEVRRGHGVARSLRPVPQESPAEGDAVAMIVPERNTYLTEAVQGAREAAEKAGLRVELRIAAGDGGAEREAVRQALDGGACGLLLSPHWRTRAEETDADHTWLSALEVPVVLVERRPARTSAIYPLDCVRTDHAYGVHLALEHLVVLGHRRIVLAARDDSPTARVIRDEFAAQTAARGLAAGCRTILSSRAAGPDPAAAEPDPADPVDLVDAVREAGATAVLIHSDMDALMLVQRLQAAGIDVPGRCSVVAYNDVVADMGPVPLTAVAPPKAELGRIGFGLLLRRLDTARQGLRPAATRHMELLPGLVVRESTAPPAAP</sequence>
<feature type="domain" description="HTH deoR-type" evidence="4">
    <location>
        <begin position="5"/>
        <end position="60"/>
    </location>
</feature>
<gene>
    <name evidence="5" type="ORF">ACFPIH_08000</name>
</gene>
<dbReference type="RefSeq" id="WP_381169633.1">
    <property type="nucleotide sequence ID" value="NZ_JBHSFK010000004.1"/>
</dbReference>
<dbReference type="PROSITE" id="PS00894">
    <property type="entry name" value="HTH_DEOR_1"/>
    <property type="match status" value="1"/>
</dbReference>
<keyword evidence="1" id="KW-0805">Transcription regulation</keyword>
<keyword evidence="2 5" id="KW-0238">DNA-binding</keyword>
<dbReference type="PROSITE" id="PS51000">
    <property type="entry name" value="HTH_DEOR_2"/>
    <property type="match status" value="1"/>
</dbReference>
<dbReference type="SUPFAM" id="SSF46785">
    <property type="entry name" value="Winged helix' DNA-binding domain"/>
    <property type="match status" value="1"/>
</dbReference>
<dbReference type="InterPro" id="IPR036390">
    <property type="entry name" value="WH_DNA-bd_sf"/>
</dbReference>
<dbReference type="Proteomes" id="UP001595839">
    <property type="component" value="Unassembled WGS sequence"/>
</dbReference>
<proteinExistence type="predicted"/>
<evidence type="ECO:0000256" key="2">
    <source>
        <dbReference type="ARBA" id="ARBA00023125"/>
    </source>
</evidence>
<dbReference type="GO" id="GO:0003677">
    <property type="term" value="F:DNA binding"/>
    <property type="evidence" value="ECO:0007669"/>
    <property type="project" value="UniProtKB-KW"/>
</dbReference>
<name>A0ABV9AK59_9ACTN</name>
<dbReference type="SMART" id="SM00420">
    <property type="entry name" value="HTH_DEOR"/>
    <property type="match status" value="1"/>
</dbReference>
<organism evidence="5 6">
    <name type="scientific">Streptomyces vulcanius</name>
    <dbReference type="NCBI Taxonomy" id="1441876"/>
    <lineage>
        <taxon>Bacteria</taxon>
        <taxon>Bacillati</taxon>
        <taxon>Actinomycetota</taxon>
        <taxon>Actinomycetes</taxon>
        <taxon>Kitasatosporales</taxon>
        <taxon>Streptomycetaceae</taxon>
        <taxon>Streptomyces</taxon>
    </lineage>
</organism>
<dbReference type="InterPro" id="IPR028082">
    <property type="entry name" value="Peripla_BP_I"/>
</dbReference>
<dbReference type="PANTHER" id="PTHR30146">
    <property type="entry name" value="LACI-RELATED TRANSCRIPTIONAL REPRESSOR"/>
    <property type="match status" value="1"/>
</dbReference>
<dbReference type="PRINTS" id="PR00037">
    <property type="entry name" value="HTHLACR"/>
</dbReference>
<evidence type="ECO:0000313" key="5">
    <source>
        <dbReference type="EMBL" id="MFC4499471.1"/>
    </source>
</evidence>
<dbReference type="InterPro" id="IPR001034">
    <property type="entry name" value="DeoR_HTH"/>
</dbReference>